<evidence type="ECO:0008006" key="3">
    <source>
        <dbReference type="Google" id="ProtNLM"/>
    </source>
</evidence>
<evidence type="ECO:0000313" key="2">
    <source>
        <dbReference type="Proteomes" id="UP000320179"/>
    </source>
</evidence>
<protein>
    <recommendedName>
        <fullName evidence="3">HIRAN domain-containing protein</fullName>
    </recommendedName>
</protein>
<proteinExistence type="predicted"/>
<dbReference type="Gene3D" id="3.30.70.2330">
    <property type="match status" value="1"/>
</dbReference>
<organism evidence="1 2">
    <name type="scientific">Myxococcus xanthus</name>
    <dbReference type="NCBI Taxonomy" id="34"/>
    <lineage>
        <taxon>Bacteria</taxon>
        <taxon>Pseudomonadati</taxon>
        <taxon>Myxococcota</taxon>
        <taxon>Myxococcia</taxon>
        <taxon>Myxococcales</taxon>
        <taxon>Cystobacterineae</taxon>
        <taxon>Myxococcaceae</taxon>
        <taxon>Myxococcus</taxon>
    </lineage>
</organism>
<accession>A0AAE6KSU9</accession>
<gene>
    <name evidence="1" type="ORF">BHS09_17160</name>
</gene>
<reference evidence="1 2" key="1">
    <citation type="journal article" date="2019" name="Science">
        <title>Social genes are selection hotspots in kin groups of a soil microbe.</title>
        <authorList>
            <person name="Wielgoss S."/>
            <person name="Wolfensberger R."/>
            <person name="Sun L."/>
            <person name="Fiegna F."/>
            <person name="Velicer G.J."/>
        </authorList>
    </citation>
    <scope>NUCLEOTIDE SEQUENCE [LARGE SCALE GENOMIC DNA]</scope>
    <source>
        <strain evidence="1 2">MC3.5.9c15</strain>
    </source>
</reference>
<dbReference type="EMBL" id="CP017174">
    <property type="protein sequence ID" value="QDE68574.1"/>
    <property type="molecule type" value="Genomic_DNA"/>
</dbReference>
<name>A0AAE6KSU9_MYXXA</name>
<dbReference type="AlphaFoldDB" id="A0AAE6KSU9"/>
<dbReference type="Proteomes" id="UP000320179">
    <property type="component" value="Chromosome"/>
</dbReference>
<evidence type="ECO:0000313" key="1">
    <source>
        <dbReference type="EMBL" id="QDE68574.1"/>
    </source>
</evidence>
<sequence length="275" mass="29656">MELLCFLGSFASACGVSVYLLGKWLSRRRAAAASALALVTTHQGKLTSLPRGAVVEVVGESHYQETLEALSEERTGRSQRIATTAHLVRERVNRFDENAVAVVIEGRLVGYLSRADALGFRALIEEMEARGEIAACAATIVGGWSRGERGSGKFGVKLDVMHPDKAPADATIISHAVTGLWEAKGPAGRRKVVQRALESLRTEDAKTQLLNEASSVEVVAALEQSAGLKTPAAKRRRLQAALDALRADEVPDELQRQQVEWLEAALRDLDAPPEA</sequence>